<name>A0AAJ5RQJ3_9BACI</name>
<dbReference type="Gene3D" id="3.40.50.720">
    <property type="entry name" value="NAD(P)-binding Rossmann-like Domain"/>
    <property type="match status" value="1"/>
</dbReference>
<dbReference type="Pfam" id="PF00106">
    <property type="entry name" value="adh_short"/>
    <property type="match status" value="1"/>
</dbReference>
<accession>A0AAJ5RQJ3</accession>
<comment type="similarity">
    <text evidence="1 3">Belongs to the short-chain dehydrogenases/reductases (SDR) family.</text>
</comment>
<sequence>MTGNHIKTARVWFITGASSGLGYEFTKRALELGDKVVGVARNIEKLKELQSQFEGRLLPLRLDVTNRSDVFATVKEAIKHFGQIDIVINNAGNMTLGMIEEFKEEEVRSQMETNFFGAVWVCQAVMPYLRGQGSGHIIQISSIGGLITGPMSGVYSASKFALEGLSEALAQEAAHFGIKVTIVEPGGYWTNLYLKMGFTTQKLEYDSLREELAKQNATESVDSAPKLAAEAIVKLVNCENPPLRLILGSVVYDLAIENAEKRIAIWQDWESVSRSAEHAIPAPDGYGMIE</sequence>
<dbReference type="PRINTS" id="PR00081">
    <property type="entry name" value="GDHRDH"/>
</dbReference>
<gene>
    <name evidence="4" type="ORF">OU989_09770</name>
</gene>
<proteinExistence type="inferred from homology"/>
<evidence type="ECO:0000313" key="5">
    <source>
        <dbReference type="Proteomes" id="UP001219585"/>
    </source>
</evidence>
<dbReference type="NCBIfam" id="NF006114">
    <property type="entry name" value="PRK08263.1"/>
    <property type="match status" value="1"/>
</dbReference>
<dbReference type="InterPro" id="IPR020904">
    <property type="entry name" value="Sc_DH/Rdtase_CS"/>
</dbReference>
<dbReference type="EMBL" id="CP113527">
    <property type="protein sequence ID" value="WDV08737.1"/>
    <property type="molecule type" value="Genomic_DNA"/>
</dbReference>
<protein>
    <submittedName>
        <fullName evidence="4">SDR family oxidoreductase</fullName>
    </submittedName>
</protein>
<dbReference type="InterPro" id="IPR002347">
    <property type="entry name" value="SDR_fam"/>
</dbReference>
<dbReference type="CDD" id="cd05374">
    <property type="entry name" value="17beta-HSD-like_SDR_c"/>
    <property type="match status" value="1"/>
</dbReference>
<dbReference type="PANTHER" id="PTHR43976">
    <property type="entry name" value="SHORT CHAIN DEHYDROGENASE"/>
    <property type="match status" value="1"/>
</dbReference>
<reference evidence="4" key="1">
    <citation type="submission" date="2022-11" db="EMBL/GenBank/DDBJ databases">
        <title>Lysinibacillus irui.</title>
        <authorList>
            <person name="Akintayo S.O."/>
        </authorList>
    </citation>
    <scope>NUCLEOTIDE SEQUENCE</scope>
    <source>
        <strain evidence="4">IRB4-01</strain>
    </source>
</reference>
<evidence type="ECO:0000256" key="1">
    <source>
        <dbReference type="ARBA" id="ARBA00006484"/>
    </source>
</evidence>
<dbReference type="InterPro" id="IPR036291">
    <property type="entry name" value="NAD(P)-bd_dom_sf"/>
</dbReference>
<dbReference type="Proteomes" id="UP001219585">
    <property type="component" value="Chromosome"/>
</dbReference>
<organism evidence="4 5">
    <name type="scientific">Lysinibacillus irui</name>
    <dbReference type="NCBI Taxonomy" id="2998077"/>
    <lineage>
        <taxon>Bacteria</taxon>
        <taxon>Bacillati</taxon>
        <taxon>Bacillota</taxon>
        <taxon>Bacilli</taxon>
        <taxon>Bacillales</taxon>
        <taxon>Bacillaceae</taxon>
        <taxon>Lysinibacillus</taxon>
    </lineage>
</organism>
<dbReference type="AlphaFoldDB" id="A0AAJ5RQJ3"/>
<dbReference type="GO" id="GO:0016491">
    <property type="term" value="F:oxidoreductase activity"/>
    <property type="evidence" value="ECO:0007669"/>
    <property type="project" value="UniProtKB-KW"/>
</dbReference>
<dbReference type="InterPro" id="IPR051911">
    <property type="entry name" value="SDR_oxidoreductase"/>
</dbReference>
<dbReference type="PROSITE" id="PS00061">
    <property type="entry name" value="ADH_SHORT"/>
    <property type="match status" value="1"/>
</dbReference>
<dbReference type="PANTHER" id="PTHR43976:SF16">
    <property type="entry name" value="SHORT-CHAIN DEHYDROGENASE_REDUCTASE FAMILY PROTEIN"/>
    <property type="match status" value="1"/>
</dbReference>
<dbReference type="PRINTS" id="PR00080">
    <property type="entry name" value="SDRFAMILY"/>
</dbReference>
<evidence type="ECO:0000256" key="3">
    <source>
        <dbReference type="RuleBase" id="RU000363"/>
    </source>
</evidence>
<evidence type="ECO:0000256" key="2">
    <source>
        <dbReference type="ARBA" id="ARBA00023002"/>
    </source>
</evidence>
<evidence type="ECO:0000313" key="4">
    <source>
        <dbReference type="EMBL" id="WDV08737.1"/>
    </source>
</evidence>
<keyword evidence="2" id="KW-0560">Oxidoreductase</keyword>
<dbReference type="KEGG" id="liu:OU989_09770"/>
<dbReference type="SUPFAM" id="SSF51735">
    <property type="entry name" value="NAD(P)-binding Rossmann-fold domains"/>
    <property type="match status" value="1"/>
</dbReference>
<dbReference type="RefSeq" id="WP_274796945.1">
    <property type="nucleotide sequence ID" value="NZ_CP113527.1"/>
</dbReference>